<evidence type="ECO:0000313" key="1">
    <source>
        <dbReference type="EMBL" id="KAJ0031090.1"/>
    </source>
</evidence>
<name>A0ACC0YAA7_9ROSI</name>
<protein>
    <submittedName>
        <fullName evidence="1">Uncharacterized protein</fullName>
    </submittedName>
</protein>
<dbReference type="Proteomes" id="UP001163603">
    <property type="component" value="Chromosome 8"/>
</dbReference>
<dbReference type="EMBL" id="CM047743">
    <property type="protein sequence ID" value="KAJ0031090.1"/>
    <property type="molecule type" value="Genomic_DNA"/>
</dbReference>
<comment type="caution">
    <text evidence="1">The sequence shown here is derived from an EMBL/GenBank/DDBJ whole genome shotgun (WGS) entry which is preliminary data.</text>
</comment>
<reference evidence="2" key="1">
    <citation type="journal article" date="2023" name="G3 (Bethesda)">
        <title>Genome assembly and association tests identify interacting loci associated with vigor, precocity, and sex in interspecific pistachio rootstocks.</title>
        <authorList>
            <person name="Palmer W."/>
            <person name="Jacygrad E."/>
            <person name="Sagayaradj S."/>
            <person name="Cavanaugh K."/>
            <person name="Han R."/>
            <person name="Bertier L."/>
            <person name="Beede B."/>
            <person name="Kafkas S."/>
            <person name="Golino D."/>
            <person name="Preece J."/>
            <person name="Michelmore R."/>
        </authorList>
    </citation>
    <scope>NUCLEOTIDE SEQUENCE [LARGE SCALE GENOMIC DNA]</scope>
</reference>
<evidence type="ECO:0000313" key="2">
    <source>
        <dbReference type="Proteomes" id="UP001163603"/>
    </source>
</evidence>
<proteinExistence type="predicted"/>
<organism evidence="1 2">
    <name type="scientific">Pistacia integerrima</name>
    <dbReference type="NCBI Taxonomy" id="434235"/>
    <lineage>
        <taxon>Eukaryota</taxon>
        <taxon>Viridiplantae</taxon>
        <taxon>Streptophyta</taxon>
        <taxon>Embryophyta</taxon>
        <taxon>Tracheophyta</taxon>
        <taxon>Spermatophyta</taxon>
        <taxon>Magnoliopsida</taxon>
        <taxon>eudicotyledons</taxon>
        <taxon>Gunneridae</taxon>
        <taxon>Pentapetalae</taxon>
        <taxon>rosids</taxon>
        <taxon>malvids</taxon>
        <taxon>Sapindales</taxon>
        <taxon>Anacardiaceae</taxon>
        <taxon>Pistacia</taxon>
    </lineage>
</organism>
<accession>A0ACC0YAA7</accession>
<gene>
    <name evidence="1" type="ORF">Pint_13330</name>
</gene>
<keyword evidence="2" id="KW-1185">Reference proteome</keyword>
<sequence length="50" mass="5675">MISFPLSFTRGPKEALSLSLRICCSVHIRIWLCYINVNKSLIALQEHSKG</sequence>